<dbReference type="Proteomes" id="UP001484239">
    <property type="component" value="Unassembled WGS sequence"/>
</dbReference>
<sequence length="227" mass="25565">MTTRHTRYGFQNCMGAFFQMDTANARALLPSHLEPIEAQHGRSVLAILAFQFTESEVGAYDEIVLAIITPPRVQPGVPLPKAAFFPFVVGTSTTASREHAMERWHLPHHPDTLEFAFDDDGDTIDLRVCGGGEEVLHLSVAAHAFRPVVNAYHAFTVDEHSGRPWKVNIRMDAPHSEHESERGRLALRPHEMLYGLDIAEVDPIPFREEWYRAGVQVFDELESLETP</sequence>
<organism evidence="1 2">
    <name type="scientific">Gaopeijia maritima</name>
    <dbReference type="NCBI Taxonomy" id="3119007"/>
    <lineage>
        <taxon>Bacteria</taxon>
        <taxon>Pseudomonadati</taxon>
        <taxon>Gemmatimonadota</taxon>
        <taxon>Longimicrobiia</taxon>
        <taxon>Gaopeijiales</taxon>
        <taxon>Gaopeijiaceae</taxon>
        <taxon>Gaopeijia</taxon>
    </lineage>
</organism>
<dbReference type="RefSeq" id="WP_405277375.1">
    <property type="nucleotide sequence ID" value="NZ_JBBHLI010000004.1"/>
</dbReference>
<keyword evidence="2" id="KW-1185">Reference proteome</keyword>
<name>A0ABU9E911_9BACT</name>
<accession>A0ABU9E911</accession>
<dbReference type="EMBL" id="JBBHLI010000004">
    <property type="protein sequence ID" value="MEK9501222.1"/>
    <property type="molecule type" value="Genomic_DNA"/>
</dbReference>
<evidence type="ECO:0000313" key="1">
    <source>
        <dbReference type="EMBL" id="MEK9501222.1"/>
    </source>
</evidence>
<dbReference type="SUPFAM" id="SSF160104">
    <property type="entry name" value="Acetoacetate decarboxylase-like"/>
    <property type="match status" value="1"/>
</dbReference>
<evidence type="ECO:0000313" key="2">
    <source>
        <dbReference type="Proteomes" id="UP001484239"/>
    </source>
</evidence>
<evidence type="ECO:0008006" key="3">
    <source>
        <dbReference type="Google" id="ProtNLM"/>
    </source>
</evidence>
<protein>
    <recommendedName>
        <fullName evidence="3">Acetoacetate decarboxylase</fullName>
    </recommendedName>
</protein>
<reference evidence="1 2" key="1">
    <citation type="submission" date="2024-02" db="EMBL/GenBank/DDBJ databases">
        <title>A novel Gemmatimonadota bacterium.</title>
        <authorList>
            <person name="Du Z.-J."/>
            <person name="Ye Y.-Q."/>
        </authorList>
    </citation>
    <scope>NUCLEOTIDE SEQUENCE [LARGE SCALE GENOMIC DNA]</scope>
    <source>
        <strain evidence="1 2">DH-20</strain>
    </source>
</reference>
<dbReference type="InterPro" id="IPR023375">
    <property type="entry name" value="ADC_dom_sf"/>
</dbReference>
<gene>
    <name evidence="1" type="ORF">WI372_09550</name>
</gene>
<dbReference type="Gene3D" id="2.40.400.10">
    <property type="entry name" value="Acetoacetate decarboxylase-like"/>
    <property type="match status" value="1"/>
</dbReference>
<proteinExistence type="predicted"/>
<comment type="caution">
    <text evidence="1">The sequence shown here is derived from an EMBL/GenBank/DDBJ whole genome shotgun (WGS) entry which is preliminary data.</text>
</comment>